<dbReference type="GO" id="GO:0006364">
    <property type="term" value="P:rRNA processing"/>
    <property type="evidence" value="ECO:0007669"/>
    <property type="project" value="UniProtKB-UniRule"/>
</dbReference>
<organism evidence="8 9">
    <name type="scientific">PS1 clade bacterium</name>
    <dbReference type="NCBI Taxonomy" id="2175152"/>
    <lineage>
        <taxon>Bacteria</taxon>
        <taxon>Pseudomonadati</taxon>
        <taxon>Pseudomonadota</taxon>
        <taxon>Alphaproteobacteria</taxon>
        <taxon>PS1 clade</taxon>
    </lineage>
</organism>
<accession>A0A368DSJ7</accession>
<dbReference type="Gene3D" id="3.40.390.30">
    <property type="entry name" value="Metalloproteases ('zincins'), catalytic domain"/>
    <property type="match status" value="1"/>
</dbReference>
<feature type="binding site" evidence="7">
    <location>
        <position position="122"/>
    </location>
    <ligand>
        <name>Zn(2+)</name>
        <dbReference type="ChEBI" id="CHEBI:29105"/>
        <note>catalytic</note>
    </ligand>
</feature>
<dbReference type="GO" id="GO:0008270">
    <property type="term" value="F:zinc ion binding"/>
    <property type="evidence" value="ECO:0007669"/>
    <property type="project" value="UniProtKB-UniRule"/>
</dbReference>
<dbReference type="InterPro" id="IPR023091">
    <property type="entry name" value="MetalPrtase_cat_dom_sf_prd"/>
</dbReference>
<reference evidence="8 9" key="1">
    <citation type="journal article" date="2018" name="Microbiome">
        <title>Fine metagenomic profile of the Mediterranean stratified and mixed water columns revealed by assembly and recruitment.</title>
        <authorList>
            <person name="Haro-Moreno J.M."/>
            <person name="Lopez-Perez M."/>
            <person name="De La Torre J.R."/>
            <person name="Picazo A."/>
            <person name="Camacho A."/>
            <person name="Rodriguez-Valera F."/>
        </authorList>
    </citation>
    <scope>NUCLEOTIDE SEQUENCE [LARGE SCALE GENOMIC DNA]</scope>
    <source>
        <strain evidence="8">MED-G57</strain>
    </source>
</reference>
<evidence type="ECO:0000256" key="2">
    <source>
        <dbReference type="ARBA" id="ARBA00022722"/>
    </source>
</evidence>
<keyword evidence="4 7" id="KW-0255">Endonuclease</keyword>
<dbReference type="NCBIfam" id="TIGR00043">
    <property type="entry name" value="rRNA maturation RNase YbeY"/>
    <property type="match status" value="1"/>
</dbReference>
<dbReference type="SUPFAM" id="SSF55486">
    <property type="entry name" value="Metalloproteases ('zincins'), catalytic domain"/>
    <property type="match status" value="1"/>
</dbReference>
<evidence type="ECO:0000256" key="5">
    <source>
        <dbReference type="ARBA" id="ARBA00022801"/>
    </source>
</evidence>
<dbReference type="PANTHER" id="PTHR46986:SF1">
    <property type="entry name" value="ENDORIBONUCLEASE YBEY, CHLOROPLASTIC"/>
    <property type="match status" value="1"/>
</dbReference>
<keyword evidence="7" id="KW-0698">rRNA processing</keyword>
<feature type="binding site" evidence="7">
    <location>
        <position position="118"/>
    </location>
    <ligand>
        <name>Zn(2+)</name>
        <dbReference type="ChEBI" id="CHEBI:29105"/>
        <note>catalytic</note>
    </ligand>
</feature>
<name>A0A368DSJ7_9PROT</name>
<comment type="subcellular location">
    <subcellularLocation>
        <location evidence="7">Cytoplasm</location>
    </subcellularLocation>
</comment>
<keyword evidence="2 7" id="KW-0540">Nuclease</keyword>
<evidence type="ECO:0000313" key="9">
    <source>
        <dbReference type="Proteomes" id="UP000253570"/>
    </source>
</evidence>
<dbReference type="Proteomes" id="UP000253570">
    <property type="component" value="Unassembled WGS sequence"/>
</dbReference>
<dbReference type="InterPro" id="IPR020549">
    <property type="entry name" value="YbeY_CS"/>
</dbReference>
<keyword evidence="5 7" id="KW-0378">Hydrolase</keyword>
<evidence type="ECO:0000256" key="1">
    <source>
        <dbReference type="ARBA" id="ARBA00010875"/>
    </source>
</evidence>
<dbReference type="EMBL" id="QOQD01000002">
    <property type="protein sequence ID" value="RCL74306.1"/>
    <property type="molecule type" value="Genomic_DNA"/>
</dbReference>
<proteinExistence type="inferred from homology"/>
<evidence type="ECO:0000313" key="8">
    <source>
        <dbReference type="EMBL" id="RCL74306.1"/>
    </source>
</evidence>
<evidence type="ECO:0000256" key="4">
    <source>
        <dbReference type="ARBA" id="ARBA00022759"/>
    </source>
</evidence>
<sequence length="157" mass="18485">MPIMKPNKNEILTDIIIDYDRWKKHPELEYTISLAIEKTLQLTNNNNFDEISVYLTSDKTIIELNKKYRGLNEPTNILSFTSTEPHLGDLILSYEYINQELKTYKKKFKAHITHLAIHGVLHLLGFDHEHDLAAEEMERLEIRILKELGYTNPYETK</sequence>
<dbReference type="PANTHER" id="PTHR46986">
    <property type="entry name" value="ENDORIBONUCLEASE YBEY, CHLOROPLASTIC"/>
    <property type="match status" value="1"/>
</dbReference>
<dbReference type="AlphaFoldDB" id="A0A368DSJ7"/>
<gene>
    <name evidence="7 8" type="primary">ybeY</name>
    <name evidence="8" type="ORF">DBW71_00860</name>
</gene>
<evidence type="ECO:0000256" key="7">
    <source>
        <dbReference type="HAMAP-Rule" id="MF_00009"/>
    </source>
</evidence>
<keyword evidence="3 7" id="KW-0479">Metal-binding</keyword>
<dbReference type="GO" id="GO:0004222">
    <property type="term" value="F:metalloendopeptidase activity"/>
    <property type="evidence" value="ECO:0007669"/>
    <property type="project" value="InterPro"/>
</dbReference>
<keyword evidence="7" id="KW-0963">Cytoplasm</keyword>
<dbReference type="EC" id="3.1.-.-" evidence="7"/>
<comment type="function">
    <text evidence="7">Single strand-specific metallo-endoribonuclease involved in late-stage 70S ribosome quality control and in maturation of the 3' terminus of the 16S rRNA.</text>
</comment>
<comment type="similarity">
    <text evidence="1 7">Belongs to the endoribonuclease YbeY family.</text>
</comment>
<dbReference type="GO" id="GO:0005737">
    <property type="term" value="C:cytoplasm"/>
    <property type="evidence" value="ECO:0007669"/>
    <property type="project" value="UniProtKB-SubCell"/>
</dbReference>
<dbReference type="InterPro" id="IPR002036">
    <property type="entry name" value="YbeY"/>
</dbReference>
<comment type="cofactor">
    <cofactor evidence="7">
        <name>Zn(2+)</name>
        <dbReference type="ChEBI" id="CHEBI:29105"/>
    </cofactor>
    <text evidence="7">Binds 1 zinc ion.</text>
</comment>
<comment type="caution">
    <text evidence="8">The sequence shown here is derived from an EMBL/GenBank/DDBJ whole genome shotgun (WGS) entry which is preliminary data.</text>
</comment>
<keyword evidence="6 7" id="KW-0862">Zinc</keyword>
<dbReference type="Pfam" id="PF02130">
    <property type="entry name" value="YbeY"/>
    <property type="match status" value="1"/>
</dbReference>
<dbReference type="HAMAP" id="MF_00009">
    <property type="entry name" value="Endoribonucl_YbeY"/>
    <property type="match status" value="1"/>
</dbReference>
<evidence type="ECO:0000256" key="3">
    <source>
        <dbReference type="ARBA" id="ARBA00022723"/>
    </source>
</evidence>
<dbReference type="PROSITE" id="PS01306">
    <property type="entry name" value="UPF0054"/>
    <property type="match status" value="1"/>
</dbReference>
<feature type="binding site" evidence="7">
    <location>
        <position position="128"/>
    </location>
    <ligand>
        <name>Zn(2+)</name>
        <dbReference type="ChEBI" id="CHEBI:29105"/>
        <note>catalytic</note>
    </ligand>
</feature>
<evidence type="ECO:0000256" key="6">
    <source>
        <dbReference type="ARBA" id="ARBA00022833"/>
    </source>
</evidence>
<protein>
    <recommendedName>
        <fullName evidence="7">Endoribonuclease YbeY</fullName>
        <ecNumber evidence="7">3.1.-.-</ecNumber>
    </recommendedName>
</protein>
<keyword evidence="7" id="KW-0690">Ribosome biogenesis</keyword>
<dbReference type="GO" id="GO:0004521">
    <property type="term" value="F:RNA endonuclease activity"/>
    <property type="evidence" value="ECO:0007669"/>
    <property type="project" value="UniProtKB-UniRule"/>
</dbReference>